<sequence>MMTDPSATKRLHITPFTAELLPSVLPSSVRPLATEISFHSIPTFPENNYGYVTLPAMEADKIKKKLNGSILKGRKFKVDVARPQKRQRDESEDESDNAVSNKVSPSSKKTKRRKDIGNVLEGYELHTDRQVKRGWTESTSSLKERRKEEKRNKKKDDRTGKSQAKSKYTEKAECLFRTKIPPNRASSAEVEQDKQSKKKKKKSPQESVVHEFSKTVTQPSFLRTDSDGAAPTFTFEEGEFPKLDDACAVRRDVDPKESDESEDWTSSSGVTSSDDSATDSESEASVTSGPSDVSDIPNDQDEQGAQSTPQGVKKVPGPEAKADQDVAQAEKSDEPHPQEVHPLEALFKKPTPGTTDVKPDPDASAQFSFFGQGDMESEEETQEVTEPQTPFTKKDIQSRELRSAAPTPDTALAGRNKKWNSLEQHSSMDVDNEPYINTPVPKFGSALKDESEFTKWFWEHRGDNNRAWKKRRRDAAKEQRQRENRRKGMKGKS</sequence>
<feature type="compositionally biased region" description="Polar residues" evidence="1">
    <location>
        <begin position="97"/>
        <end position="107"/>
    </location>
</feature>
<feature type="compositionally biased region" description="Basic and acidic residues" evidence="1">
    <location>
        <begin position="77"/>
        <end position="89"/>
    </location>
</feature>
<feature type="region of interest" description="Disordered" evidence="1">
    <location>
        <begin position="77"/>
        <end position="115"/>
    </location>
</feature>
<dbReference type="EMBL" id="NEXV01000750">
    <property type="protein sequence ID" value="PIG69070.1"/>
    <property type="molecule type" value="Genomic_DNA"/>
</dbReference>
<protein>
    <submittedName>
        <fullName evidence="2">Suppressor protein SRP40</fullName>
    </submittedName>
</protein>
<feature type="compositionally biased region" description="Basic residues" evidence="1">
    <location>
        <begin position="483"/>
        <end position="493"/>
    </location>
</feature>
<feature type="compositionally biased region" description="Basic and acidic residues" evidence="1">
    <location>
        <begin position="392"/>
        <end position="402"/>
    </location>
</feature>
<evidence type="ECO:0000313" key="2">
    <source>
        <dbReference type="EMBL" id="PIG69070.1"/>
    </source>
</evidence>
<feature type="compositionally biased region" description="Polar residues" evidence="1">
    <location>
        <begin position="419"/>
        <end position="429"/>
    </location>
</feature>
<evidence type="ECO:0000256" key="1">
    <source>
        <dbReference type="SAM" id="MobiDB-lite"/>
    </source>
</evidence>
<feature type="compositionally biased region" description="Basic and acidic residues" evidence="1">
    <location>
        <begin position="142"/>
        <end position="160"/>
    </location>
</feature>
<evidence type="ECO:0000313" key="3">
    <source>
        <dbReference type="Proteomes" id="UP000231358"/>
    </source>
</evidence>
<feature type="compositionally biased region" description="Basic and acidic residues" evidence="1">
    <location>
        <begin position="320"/>
        <end position="342"/>
    </location>
</feature>
<gene>
    <name evidence="2" type="ORF">AARAC_008709</name>
</gene>
<feature type="region of interest" description="Disordered" evidence="1">
    <location>
        <begin position="464"/>
        <end position="493"/>
    </location>
</feature>
<feature type="compositionally biased region" description="Basic and acidic residues" evidence="1">
    <location>
        <begin position="239"/>
        <end position="258"/>
    </location>
</feature>
<dbReference type="AlphaFoldDB" id="A0A2G7EL45"/>
<keyword evidence="3" id="KW-1185">Reference proteome</keyword>
<feature type="compositionally biased region" description="Low complexity" evidence="1">
    <location>
        <begin position="264"/>
        <end position="275"/>
    </location>
</feature>
<feature type="compositionally biased region" description="Polar residues" evidence="1">
    <location>
        <begin position="214"/>
        <end position="223"/>
    </location>
</feature>
<accession>A0A2G7EL45</accession>
<feature type="compositionally biased region" description="Basic and acidic residues" evidence="1">
    <location>
        <begin position="167"/>
        <end position="176"/>
    </location>
</feature>
<name>A0A2G7EL45_9EURO</name>
<reference evidence="2 3" key="1">
    <citation type="submission" date="2017-05" db="EMBL/GenBank/DDBJ databases">
        <title>Genome sequence for an aflatoxigenic pathogen of Argentinian peanut, Aspergillus arachidicola.</title>
        <authorList>
            <person name="Moore G."/>
            <person name="Beltz S.B."/>
            <person name="Mack B.M."/>
        </authorList>
    </citation>
    <scope>NUCLEOTIDE SEQUENCE [LARGE SCALE GENOMIC DNA]</scope>
    <source>
        <strain evidence="2 3">CBS 117610</strain>
    </source>
</reference>
<organism evidence="2 3">
    <name type="scientific">Aspergillus arachidicola</name>
    <dbReference type="NCBI Taxonomy" id="656916"/>
    <lineage>
        <taxon>Eukaryota</taxon>
        <taxon>Fungi</taxon>
        <taxon>Dikarya</taxon>
        <taxon>Ascomycota</taxon>
        <taxon>Pezizomycotina</taxon>
        <taxon>Eurotiomycetes</taxon>
        <taxon>Eurotiomycetidae</taxon>
        <taxon>Eurotiales</taxon>
        <taxon>Aspergillaceae</taxon>
        <taxon>Aspergillus</taxon>
        <taxon>Aspergillus subgen. Circumdati</taxon>
    </lineage>
</organism>
<dbReference type="STRING" id="656916.A0A2G7EL45"/>
<proteinExistence type="predicted"/>
<dbReference type="Proteomes" id="UP000231358">
    <property type="component" value="Unassembled WGS sequence"/>
</dbReference>
<comment type="caution">
    <text evidence="2">The sequence shown here is derived from an EMBL/GenBank/DDBJ whole genome shotgun (WGS) entry which is preliminary data.</text>
</comment>
<feature type="region of interest" description="Disordered" evidence="1">
    <location>
        <begin position="131"/>
        <end position="436"/>
    </location>
</feature>